<name>A0ABV2K2H8_SPOPS</name>
<gene>
    <name evidence="1" type="ORF">ABIC55_000371</name>
</gene>
<dbReference type="Pfam" id="PF09148">
    <property type="entry name" value="DUF1934"/>
    <property type="match status" value="1"/>
</dbReference>
<accession>A0ABV2K2H8</accession>
<organism evidence="1 2">
    <name type="scientific">Sporosarcina psychrophila</name>
    <name type="common">Bacillus psychrophilus</name>
    <dbReference type="NCBI Taxonomy" id="1476"/>
    <lineage>
        <taxon>Bacteria</taxon>
        <taxon>Bacillati</taxon>
        <taxon>Bacillota</taxon>
        <taxon>Bacilli</taxon>
        <taxon>Bacillales</taxon>
        <taxon>Caryophanaceae</taxon>
        <taxon>Sporosarcina</taxon>
    </lineage>
</organism>
<dbReference type="InterPro" id="IPR012674">
    <property type="entry name" value="Calycin"/>
</dbReference>
<dbReference type="Proteomes" id="UP001549104">
    <property type="component" value="Unassembled WGS sequence"/>
</dbReference>
<evidence type="ECO:0000313" key="2">
    <source>
        <dbReference type="Proteomes" id="UP001549104"/>
    </source>
</evidence>
<dbReference type="InterPro" id="IPR015231">
    <property type="entry name" value="DUF1934"/>
</dbReference>
<proteinExistence type="predicted"/>
<dbReference type="EMBL" id="JBEPME010000001">
    <property type="protein sequence ID" value="MET3655287.1"/>
    <property type="molecule type" value="Genomic_DNA"/>
</dbReference>
<sequence>MESREKGRYVTIKLHSSIRHPGQDEEKHELNAKGLLIEKAGKSYLKYEEQQSGKSIQTIVKLDSTDALIMRRGAVTMRLPFVAAGERPGTYGSGPATFDLVVKTDKLDFKEQEDNSGGRFNVHYDLHAEGSLLGTYELTITYTEGTI</sequence>
<dbReference type="SUPFAM" id="SSF50814">
    <property type="entry name" value="Lipocalins"/>
    <property type="match status" value="1"/>
</dbReference>
<evidence type="ECO:0000313" key="1">
    <source>
        <dbReference type="EMBL" id="MET3655287.1"/>
    </source>
</evidence>
<dbReference type="RefSeq" id="WP_067213229.1">
    <property type="nucleotide sequence ID" value="NZ_CP014616.1"/>
</dbReference>
<keyword evidence="2" id="KW-1185">Reference proteome</keyword>
<reference evidence="1 2" key="1">
    <citation type="submission" date="2024-06" db="EMBL/GenBank/DDBJ databases">
        <title>Sorghum-associated microbial communities from plants grown in Nebraska, USA.</title>
        <authorList>
            <person name="Schachtman D."/>
        </authorList>
    </citation>
    <scope>NUCLEOTIDE SEQUENCE [LARGE SCALE GENOMIC DNA]</scope>
    <source>
        <strain evidence="1 2">1288</strain>
    </source>
</reference>
<protein>
    <submittedName>
        <fullName evidence="1">Uncharacterized beta-barrel protein YwiB (DUF1934 family)</fullName>
    </submittedName>
</protein>
<dbReference type="Gene3D" id="2.40.128.20">
    <property type="match status" value="1"/>
</dbReference>
<comment type="caution">
    <text evidence="1">The sequence shown here is derived from an EMBL/GenBank/DDBJ whole genome shotgun (WGS) entry which is preliminary data.</text>
</comment>